<dbReference type="PROSITE" id="PS00213">
    <property type="entry name" value="LIPOCALIN"/>
    <property type="match status" value="1"/>
</dbReference>
<dbReference type="AlphaFoldDB" id="A0A4Y2FJB2"/>
<evidence type="ECO:0000256" key="2">
    <source>
        <dbReference type="SAM" id="MobiDB-lite"/>
    </source>
</evidence>
<dbReference type="PIRSF" id="PIRSF036893">
    <property type="entry name" value="Lipocalin_ApoD"/>
    <property type="match status" value="1"/>
</dbReference>
<dbReference type="GO" id="GO:0000302">
    <property type="term" value="P:response to reactive oxygen species"/>
    <property type="evidence" value="ECO:0007669"/>
    <property type="project" value="TreeGrafter"/>
</dbReference>
<dbReference type="GO" id="GO:0005737">
    <property type="term" value="C:cytoplasm"/>
    <property type="evidence" value="ECO:0007669"/>
    <property type="project" value="TreeGrafter"/>
</dbReference>
<dbReference type="PRINTS" id="PR00179">
    <property type="entry name" value="LIPOCALIN"/>
</dbReference>
<protein>
    <recommendedName>
        <fullName evidence="5">Apolipoprotein D</fullName>
    </recommendedName>
</protein>
<sequence length="209" mass="23077">MSVGLIAVLTLSVIAGCYGNTFKMGACPRVVVMDQLDFDRFSGDWHVIQRFNPMATCTKFAIEKGPDGVYTVNETSRPLGLNFGFHQQYIKARKINFLRNDTTSIFRLERNLVHFTLSTFGVVDTDYDKYAIIWGCDPVLFGSVQNVDILSRQTSLDSDTIKKAKDTLKEMHIDTSPMDNVDHSHCGNSGNGDGAEGEGNPNTNNIVAG</sequence>
<feature type="chain" id="PRO_5021524389" description="Apolipoprotein D" evidence="1">
    <location>
        <begin position="20"/>
        <end position="209"/>
    </location>
</feature>
<reference evidence="3 4" key="1">
    <citation type="journal article" date="2019" name="Sci. Rep.">
        <title>Orb-weaving spider Araneus ventricosus genome elucidates the spidroin gene catalogue.</title>
        <authorList>
            <person name="Kono N."/>
            <person name="Nakamura H."/>
            <person name="Ohtoshi R."/>
            <person name="Moran D.A.P."/>
            <person name="Shinohara A."/>
            <person name="Yoshida Y."/>
            <person name="Fujiwara M."/>
            <person name="Mori M."/>
            <person name="Tomita M."/>
            <person name="Arakawa K."/>
        </authorList>
    </citation>
    <scope>NUCLEOTIDE SEQUENCE [LARGE SCALE GENOMIC DNA]</scope>
</reference>
<organism evidence="3 4">
    <name type="scientific">Araneus ventricosus</name>
    <name type="common">Orbweaver spider</name>
    <name type="synonym">Epeira ventricosa</name>
    <dbReference type="NCBI Taxonomy" id="182803"/>
    <lineage>
        <taxon>Eukaryota</taxon>
        <taxon>Metazoa</taxon>
        <taxon>Ecdysozoa</taxon>
        <taxon>Arthropoda</taxon>
        <taxon>Chelicerata</taxon>
        <taxon>Arachnida</taxon>
        <taxon>Araneae</taxon>
        <taxon>Araneomorphae</taxon>
        <taxon>Entelegynae</taxon>
        <taxon>Araneoidea</taxon>
        <taxon>Araneidae</taxon>
        <taxon>Araneus</taxon>
    </lineage>
</organism>
<evidence type="ECO:0000313" key="4">
    <source>
        <dbReference type="Proteomes" id="UP000499080"/>
    </source>
</evidence>
<dbReference type="InterPro" id="IPR022272">
    <property type="entry name" value="Lipocalin_CS"/>
</dbReference>
<dbReference type="InterPro" id="IPR022271">
    <property type="entry name" value="Lipocalin_ApoD"/>
</dbReference>
<dbReference type="PANTHER" id="PTHR10612:SF49">
    <property type="entry name" value="APOLIPOPROTEIN D-LIKE PROTEIN"/>
    <property type="match status" value="1"/>
</dbReference>
<dbReference type="Gene3D" id="2.40.128.20">
    <property type="match status" value="1"/>
</dbReference>
<comment type="caution">
    <text evidence="3">The sequence shown here is derived from an EMBL/GenBank/DDBJ whole genome shotgun (WGS) entry which is preliminary data.</text>
</comment>
<comment type="similarity">
    <text evidence="1">Belongs to the calycin superfamily. Lipocalin family.</text>
</comment>
<feature type="region of interest" description="Disordered" evidence="2">
    <location>
        <begin position="175"/>
        <end position="209"/>
    </location>
</feature>
<evidence type="ECO:0000313" key="3">
    <source>
        <dbReference type="EMBL" id="GBM40656.1"/>
    </source>
</evidence>
<name>A0A4Y2FJB2_ARAVE</name>
<proteinExistence type="inferred from homology"/>
<evidence type="ECO:0000256" key="1">
    <source>
        <dbReference type="PIRNR" id="PIRNR036893"/>
    </source>
</evidence>
<dbReference type="EMBL" id="BGPR01000938">
    <property type="protein sequence ID" value="GBM40656.1"/>
    <property type="molecule type" value="Genomic_DNA"/>
</dbReference>
<dbReference type="InterPro" id="IPR012674">
    <property type="entry name" value="Calycin"/>
</dbReference>
<dbReference type="OrthoDB" id="6728016at2759"/>
<feature type="signal peptide" evidence="1">
    <location>
        <begin position="1"/>
        <end position="19"/>
    </location>
</feature>
<dbReference type="PANTHER" id="PTHR10612">
    <property type="entry name" value="APOLIPOPROTEIN D"/>
    <property type="match status" value="1"/>
</dbReference>
<keyword evidence="4" id="KW-1185">Reference proteome</keyword>
<dbReference type="SUPFAM" id="SSF50814">
    <property type="entry name" value="Lipocalins"/>
    <property type="match status" value="1"/>
</dbReference>
<dbReference type="GO" id="GO:0006629">
    <property type="term" value="P:lipid metabolic process"/>
    <property type="evidence" value="ECO:0007669"/>
    <property type="project" value="TreeGrafter"/>
</dbReference>
<dbReference type="Proteomes" id="UP000499080">
    <property type="component" value="Unassembled WGS sequence"/>
</dbReference>
<gene>
    <name evidence="3" type="ORF">AVEN_111284_1</name>
</gene>
<evidence type="ECO:0008006" key="5">
    <source>
        <dbReference type="Google" id="ProtNLM"/>
    </source>
</evidence>
<feature type="compositionally biased region" description="Polar residues" evidence="2">
    <location>
        <begin position="200"/>
        <end position="209"/>
    </location>
</feature>
<keyword evidence="1" id="KW-0732">Signal</keyword>
<accession>A0A4Y2FJB2</accession>